<dbReference type="Gene3D" id="1.25.40.10">
    <property type="entry name" value="Tetratricopeptide repeat domain"/>
    <property type="match status" value="1"/>
</dbReference>
<dbReference type="InterPro" id="IPR019734">
    <property type="entry name" value="TPR_rpt"/>
</dbReference>
<accession>A0ABR1RRI3</accession>
<comment type="caution">
    <text evidence="2">The sequence shown here is derived from an EMBL/GenBank/DDBJ whole genome shotgun (WGS) entry which is preliminary data.</text>
</comment>
<evidence type="ECO:0008006" key="4">
    <source>
        <dbReference type="Google" id="ProtNLM"/>
    </source>
</evidence>
<evidence type="ECO:0000256" key="1">
    <source>
        <dbReference type="PROSITE-ProRule" id="PRU00339"/>
    </source>
</evidence>
<dbReference type="PROSITE" id="PS50005">
    <property type="entry name" value="TPR"/>
    <property type="match status" value="1"/>
</dbReference>
<dbReference type="Pfam" id="PF13414">
    <property type="entry name" value="TPR_11"/>
    <property type="match status" value="1"/>
</dbReference>
<keyword evidence="3" id="KW-1185">Reference proteome</keyword>
<dbReference type="SMART" id="SM00028">
    <property type="entry name" value="TPR"/>
    <property type="match status" value="2"/>
</dbReference>
<proteinExistence type="predicted"/>
<keyword evidence="1" id="KW-0802">TPR repeat</keyword>
<gene>
    <name evidence="2" type="ORF">PG993_015022</name>
</gene>
<dbReference type="Proteomes" id="UP001444661">
    <property type="component" value="Unassembled WGS sequence"/>
</dbReference>
<protein>
    <recommendedName>
        <fullName evidence="4">Tetratricopeptide repeat protein</fullName>
    </recommendedName>
</protein>
<dbReference type="EMBL" id="JAQQWK010000014">
    <property type="protein sequence ID" value="KAK8016833.1"/>
    <property type="molecule type" value="Genomic_DNA"/>
</dbReference>
<feature type="repeat" description="TPR" evidence="1">
    <location>
        <begin position="12"/>
        <end position="45"/>
    </location>
</feature>
<dbReference type="SUPFAM" id="SSF48452">
    <property type="entry name" value="TPR-like"/>
    <property type="match status" value="1"/>
</dbReference>
<evidence type="ECO:0000313" key="2">
    <source>
        <dbReference type="EMBL" id="KAK8016833.1"/>
    </source>
</evidence>
<organism evidence="2 3">
    <name type="scientific">Apiospora rasikravindrae</name>
    <dbReference type="NCBI Taxonomy" id="990691"/>
    <lineage>
        <taxon>Eukaryota</taxon>
        <taxon>Fungi</taxon>
        <taxon>Dikarya</taxon>
        <taxon>Ascomycota</taxon>
        <taxon>Pezizomycotina</taxon>
        <taxon>Sordariomycetes</taxon>
        <taxon>Xylariomycetidae</taxon>
        <taxon>Amphisphaeriales</taxon>
        <taxon>Apiosporaceae</taxon>
        <taxon>Apiospora</taxon>
    </lineage>
</organism>
<name>A0ABR1RRI3_9PEZI</name>
<evidence type="ECO:0000313" key="3">
    <source>
        <dbReference type="Proteomes" id="UP001444661"/>
    </source>
</evidence>
<reference evidence="2 3" key="1">
    <citation type="submission" date="2023-01" db="EMBL/GenBank/DDBJ databases">
        <title>Analysis of 21 Apiospora genomes using comparative genomics revels a genus with tremendous synthesis potential of carbohydrate active enzymes and secondary metabolites.</title>
        <authorList>
            <person name="Sorensen T."/>
        </authorList>
    </citation>
    <scope>NUCLEOTIDE SEQUENCE [LARGE SCALE GENOMIC DNA]</scope>
    <source>
        <strain evidence="2 3">CBS 33761</strain>
    </source>
</reference>
<sequence>MASEASDAVQAALAARERGNAFYKSGDLIQAEAAYNQAIRLAPTDPRPLSNASAVKFEMGNYMGAAIFCEKVLKLLQSNPDPDLEQKVRVRMGKSYMLARRPTQAAKAVGTNLDASEDKRQIEQSIQAVEVSDQLFSDPAKLRGQLLDRLSRLKFAL</sequence>
<dbReference type="InterPro" id="IPR011990">
    <property type="entry name" value="TPR-like_helical_dom_sf"/>
</dbReference>